<dbReference type="PANTHER" id="PTHR24201">
    <property type="entry name" value="ANK_REP_REGION DOMAIN-CONTAINING PROTEIN"/>
    <property type="match status" value="1"/>
</dbReference>
<dbReference type="InterPro" id="IPR036770">
    <property type="entry name" value="Ankyrin_rpt-contain_sf"/>
</dbReference>
<dbReference type="AlphaFoldDB" id="A0A8H4TU01"/>
<name>A0A8H4TU01_9HYPO</name>
<dbReference type="PROSITE" id="PS50088">
    <property type="entry name" value="ANK_REPEAT"/>
    <property type="match status" value="1"/>
</dbReference>
<dbReference type="PANTHER" id="PTHR24201:SF15">
    <property type="entry name" value="ANKYRIN REPEAT DOMAIN-CONTAINING PROTEIN 66"/>
    <property type="match status" value="1"/>
</dbReference>
<keyword evidence="5" id="KW-0472">Membrane</keyword>
<dbReference type="InterPro" id="IPR002523">
    <property type="entry name" value="MgTranspt_CorA/ZnTranspt_ZntB"/>
</dbReference>
<feature type="compositionally biased region" description="Polar residues" evidence="4">
    <location>
        <begin position="26"/>
        <end position="45"/>
    </location>
</feature>
<sequence>MDSEQEHDRSESSGVARSGLEEDTTLPRSSDLQSDSTQGADSHPNSFMDPDLADPYTIPCHHIRLGDYIILQDRPCQVIKIATNSVTGRYRYTGVDVLTKTIYEEDSVISFPEPGVVKNFMLGPIFKQYIVLGIENDHVRVTIVDDDTEWVLPILTQSNLQSRLAKALESASGSVGGSVRAIVLRHNGIELVVDMKVVRIDRAETYADETLHAAVRQPNSPELDIALQRVHNGEIDINARDDSGETVLDIAVSNASLYSTAFKLLDRGALPTAHLHNDVSKFLSAAAEGNLASIEQLLNGGFDPQSCDRLGYTGLHEASCFGHYELVELLIRRMGNVNVNMKITHGGATVLHAIIGRGLEHRQYLDRIRGKRPRLTEDHVRIVTLLLQKGANTELRRSRDNLTAQECVSQELRLRRDYQPIELCHLQRILILLNKASEGMEVGGVQLLQPSTLDCHLELRIEFGNSNRDSHSFPAPIRDFIYGNRAHWTPRVREGDKLVDSSGAKDHWRWIHLPANNKDWVEDLARPLSSMEGAAVEEYRKRFRSFTTTSYDEASNAKNPDQVVVKYFKRQILPNDQANTGAVNNPRPTKLLMVKQMWIWRIDDATLITAFPDRGHSDKPELLSEISGALESDRPVTLDLMISRMLKCLVRFVDAPTNAGLDENLFHIFEQSIAHWAQEYLNRYEKFCTCQDHLNRSGTLNAEDLANRTDSENKICDIKGEVNDLKEIKDVIDELKMIQRVLEDQKTAIYQYSQRRLEHTVNKHHAIRGEMFQLEDEKDEMKPTLDAITSQISKAQSLSKDASSVEESLKNLLDLKQKQGSLIAVRDTRSLANQADDRAKDSARQNQLLFIFTVVTVVFTPISFTSTFMAVPTQQFPHDGEEVSWEWWQLFLAGFVAEFITFLPIIWWLVSKWNDDDIRHWLPWLRNGRQGGGDTEAQRNRTL</sequence>
<reference evidence="6" key="1">
    <citation type="journal article" date="2020" name="BMC Genomics">
        <title>Correction to: Identification and distribution of gene clusters required for synthesis of sphingolipid metabolism inhibitors in diverse species of the filamentous fungus Fusarium.</title>
        <authorList>
            <person name="Kim H.S."/>
            <person name="Lohmar J.M."/>
            <person name="Busman M."/>
            <person name="Brown D.W."/>
            <person name="Naumann T.A."/>
            <person name="Divon H.H."/>
            <person name="Lysoe E."/>
            <person name="Uhlig S."/>
            <person name="Proctor R.H."/>
        </authorList>
    </citation>
    <scope>NUCLEOTIDE SEQUENCE</scope>
    <source>
        <strain evidence="6">NRRL 20472</strain>
    </source>
</reference>
<dbReference type="SUPFAM" id="SSF48403">
    <property type="entry name" value="Ankyrin repeat"/>
    <property type="match status" value="1"/>
</dbReference>
<dbReference type="SUPFAM" id="SSF50104">
    <property type="entry name" value="Translation proteins SH3-like domain"/>
    <property type="match status" value="1"/>
</dbReference>
<reference evidence="6" key="2">
    <citation type="submission" date="2020-05" db="EMBL/GenBank/DDBJ databases">
        <authorList>
            <person name="Kim H.-S."/>
            <person name="Proctor R.H."/>
            <person name="Brown D.W."/>
        </authorList>
    </citation>
    <scope>NUCLEOTIDE SEQUENCE</scope>
    <source>
        <strain evidence="6">NRRL 20472</strain>
    </source>
</reference>
<dbReference type="InterPro" id="IPR014722">
    <property type="entry name" value="Rib_uL2_dom2"/>
</dbReference>
<dbReference type="OrthoDB" id="9975114at2759"/>
<dbReference type="Pfam" id="PF12796">
    <property type="entry name" value="Ank_2"/>
    <property type="match status" value="1"/>
</dbReference>
<evidence type="ECO:0000256" key="3">
    <source>
        <dbReference type="PROSITE-ProRule" id="PRU00023"/>
    </source>
</evidence>
<keyword evidence="5" id="KW-0812">Transmembrane</keyword>
<evidence type="ECO:0000256" key="5">
    <source>
        <dbReference type="SAM" id="Phobius"/>
    </source>
</evidence>
<dbReference type="Gene3D" id="2.40.50.140">
    <property type="entry name" value="Nucleic acid-binding proteins"/>
    <property type="match status" value="1"/>
</dbReference>
<dbReference type="Proteomes" id="UP000622797">
    <property type="component" value="Unassembled WGS sequence"/>
</dbReference>
<evidence type="ECO:0000313" key="7">
    <source>
        <dbReference type="Proteomes" id="UP000622797"/>
    </source>
</evidence>
<evidence type="ECO:0000313" key="6">
    <source>
        <dbReference type="EMBL" id="KAF4964065.1"/>
    </source>
</evidence>
<evidence type="ECO:0000256" key="4">
    <source>
        <dbReference type="SAM" id="MobiDB-lite"/>
    </source>
</evidence>
<dbReference type="InterPro" id="IPR050776">
    <property type="entry name" value="Ank_Repeat/CDKN_Inhibitor"/>
</dbReference>
<keyword evidence="1" id="KW-0677">Repeat</keyword>
<dbReference type="InterPro" id="IPR008991">
    <property type="entry name" value="Translation_prot_SH3-like_sf"/>
</dbReference>
<dbReference type="InterPro" id="IPR002110">
    <property type="entry name" value="Ankyrin_rpt"/>
</dbReference>
<dbReference type="Gene3D" id="1.25.40.20">
    <property type="entry name" value="Ankyrin repeat-containing domain"/>
    <property type="match status" value="1"/>
</dbReference>
<dbReference type="SMART" id="SM00248">
    <property type="entry name" value="ANK"/>
    <property type="match status" value="4"/>
</dbReference>
<accession>A0A8H4TU01</accession>
<dbReference type="Gene3D" id="1.20.58.340">
    <property type="entry name" value="Magnesium transport protein CorA, transmembrane region"/>
    <property type="match status" value="1"/>
</dbReference>
<keyword evidence="7" id="KW-1185">Reference proteome</keyword>
<dbReference type="GO" id="GO:0016020">
    <property type="term" value="C:membrane"/>
    <property type="evidence" value="ECO:0007669"/>
    <property type="project" value="InterPro"/>
</dbReference>
<evidence type="ECO:0008006" key="8">
    <source>
        <dbReference type="Google" id="ProtNLM"/>
    </source>
</evidence>
<gene>
    <name evidence="6" type="ORF">FSARC_7966</name>
</gene>
<feature type="compositionally biased region" description="Basic and acidic residues" evidence="4">
    <location>
        <begin position="1"/>
        <end position="11"/>
    </location>
</feature>
<dbReference type="Pfam" id="PF01544">
    <property type="entry name" value="CorA"/>
    <property type="match status" value="1"/>
</dbReference>
<dbReference type="Gene3D" id="2.30.30.30">
    <property type="match status" value="1"/>
</dbReference>
<proteinExistence type="predicted"/>
<feature type="transmembrane region" description="Helical" evidence="5">
    <location>
        <begin position="848"/>
        <end position="870"/>
    </location>
</feature>
<protein>
    <recommendedName>
        <fullName evidence="8">Ankyrin repeat protein</fullName>
    </recommendedName>
</protein>
<keyword evidence="5" id="KW-1133">Transmembrane helix</keyword>
<evidence type="ECO:0000256" key="1">
    <source>
        <dbReference type="ARBA" id="ARBA00022737"/>
    </source>
</evidence>
<evidence type="ECO:0000256" key="2">
    <source>
        <dbReference type="ARBA" id="ARBA00023043"/>
    </source>
</evidence>
<keyword evidence="2 3" id="KW-0040">ANK repeat</keyword>
<comment type="caution">
    <text evidence="6">The sequence shown here is derived from an EMBL/GenBank/DDBJ whole genome shotgun (WGS) entry which is preliminary data.</text>
</comment>
<feature type="repeat" description="ANK" evidence="3">
    <location>
        <begin position="310"/>
        <end position="342"/>
    </location>
</feature>
<dbReference type="PROSITE" id="PS50297">
    <property type="entry name" value="ANK_REP_REGION"/>
    <property type="match status" value="1"/>
</dbReference>
<dbReference type="GO" id="GO:0046873">
    <property type="term" value="F:metal ion transmembrane transporter activity"/>
    <property type="evidence" value="ECO:0007669"/>
    <property type="project" value="InterPro"/>
</dbReference>
<feature type="region of interest" description="Disordered" evidence="4">
    <location>
        <begin position="1"/>
        <end position="50"/>
    </location>
</feature>
<feature type="transmembrane region" description="Helical" evidence="5">
    <location>
        <begin position="890"/>
        <end position="910"/>
    </location>
</feature>
<dbReference type="InterPro" id="IPR012340">
    <property type="entry name" value="NA-bd_OB-fold"/>
</dbReference>
<dbReference type="EMBL" id="JABEXW010000429">
    <property type="protein sequence ID" value="KAF4964065.1"/>
    <property type="molecule type" value="Genomic_DNA"/>
</dbReference>
<organism evidence="6 7">
    <name type="scientific">Fusarium sarcochroum</name>
    <dbReference type="NCBI Taxonomy" id="1208366"/>
    <lineage>
        <taxon>Eukaryota</taxon>
        <taxon>Fungi</taxon>
        <taxon>Dikarya</taxon>
        <taxon>Ascomycota</taxon>
        <taxon>Pezizomycotina</taxon>
        <taxon>Sordariomycetes</taxon>
        <taxon>Hypocreomycetidae</taxon>
        <taxon>Hypocreales</taxon>
        <taxon>Nectriaceae</taxon>
        <taxon>Fusarium</taxon>
        <taxon>Fusarium lateritium species complex</taxon>
    </lineage>
</organism>